<evidence type="ECO:0000256" key="1">
    <source>
        <dbReference type="ARBA" id="ARBA00004496"/>
    </source>
</evidence>
<dbReference type="GO" id="GO:0005737">
    <property type="term" value="C:cytoplasm"/>
    <property type="evidence" value="ECO:0007669"/>
    <property type="project" value="UniProtKB-SubCell"/>
</dbReference>
<comment type="caution">
    <text evidence="7">The sequence shown here is derived from an EMBL/GenBank/DDBJ whole genome shotgun (WGS) entry which is preliminary data.</text>
</comment>
<dbReference type="PANTHER" id="PTHR33677:SF4">
    <property type="entry name" value="COPPER-SENSING TRANSCRIPTIONAL REPRESSOR CSOR"/>
    <property type="match status" value="1"/>
</dbReference>
<dbReference type="Proteomes" id="UP000240974">
    <property type="component" value="Unassembled WGS sequence"/>
</dbReference>
<evidence type="ECO:0000256" key="6">
    <source>
        <dbReference type="ARBA" id="ARBA00041544"/>
    </source>
</evidence>
<sequence>MMADKKQVTRLLKTARGQIDGILKMVEEDRYCIDISHQIMASEAILKRANKEVLKAHMTHCVHDAVNSEDCDQKIEEMIKVLDNLLK</sequence>
<gene>
    <name evidence="7" type="ORF">C7U54_07805</name>
</gene>
<dbReference type="EMBL" id="PYLQ01000009">
    <property type="protein sequence ID" value="PST40913.1"/>
    <property type="molecule type" value="Genomic_DNA"/>
</dbReference>
<keyword evidence="3" id="KW-0963">Cytoplasm</keyword>
<dbReference type="CDD" id="cd10159">
    <property type="entry name" value="CsoR-like_DUF156_2"/>
    <property type="match status" value="1"/>
</dbReference>
<evidence type="ECO:0000256" key="2">
    <source>
        <dbReference type="ARBA" id="ARBA00011738"/>
    </source>
</evidence>
<dbReference type="InterPro" id="IPR003735">
    <property type="entry name" value="Metal_Tscrpt_repr"/>
</dbReference>
<dbReference type="AlphaFoldDB" id="A0A2T3G089"/>
<accession>A0A2T3G089</accession>
<organism evidence="7 8">
    <name type="scientific">Faecalibacillus intestinalis</name>
    <dbReference type="NCBI Taxonomy" id="1982626"/>
    <lineage>
        <taxon>Bacteria</taxon>
        <taxon>Bacillati</taxon>
        <taxon>Bacillota</taxon>
        <taxon>Erysipelotrichia</taxon>
        <taxon>Erysipelotrichales</taxon>
        <taxon>Coprobacillaceae</taxon>
        <taxon>Faecalibacillus</taxon>
    </lineage>
</organism>
<dbReference type="Pfam" id="PF02583">
    <property type="entry name" value="Trns_repr_metal"/>
    <property type="match status" value="1"/>
</dbReference>
<evidence type="ECO:0000256" key="4">
    <source>
        <dbReference type="ARBA" id="ARBA00022723"/>
    </source>
</evidence>
<keyword evidence="4" id="KW-0479">Metal-binding</keyword>
<comment type="subunit">
    <text evidence="2">Homodimer.</text>
</comment>
<evidence type="ECO:0000256" key="5">
    <source>
        <dbReference type="ARBA" id="ARBA00039938"/>
    </source>
</evidence>
<comment type="subcellular location">
    <subcellularLocation>
        <location evidence="1">Cytoplasm</location>
    </subcellularLocation>
</comment>
<dbReference type="GO" id="GO:0003677">
    <property type="term" value="F:DNA binding"/>
    <property type="evidence" value="ECO:0007669"/>
    <property type="project" value="InterPro"/>
</dbReference>
<reference evidence="7 8" key="1">
    <citation type="journal article" date="2019" name="Int. J. Syst. Evol. Microbiol.">
        <title>Faecalibacillus intestinalis gen. nov., sp. nov. and Faecalibacillus faecis sp. nov., isolated from human faeces.</title>
        <authorList>
            <person name="Seo B."/>
            <person name="Jeon K."/>
            <person name="Baek I."/>
            <person name="Lee Y.M."/>
            <person name="Baek K."/>
            <person name="Ko G."/>
        </authorList>
    </citation>
    <scope>NUCLEOTIDE SEQUENCE [LARGE SCALE GENOMIC DNA]</scope>
    <source>
        <strain evidence="7 8">SNUG30099</strain>
    </source>
</reference>
<keyword evidence="8" id="KW-1185">Reference proteome</keyword>
<dbReference type="GO" id="GO:0046872">
    <property type="term" value="F:metal ion binding"/>
    <property type="evidence" value="ECO:0007669"/>
    <property type="project" value="UniProtKB-KW"/>
</dbReference>
<evidence type="ECO:0000313" key="7">
    <source>
        <dbReference type="EMBL" id="PST40913.1"/>
    </source>
</evidence>
<dbReference type="Gene3D" id="1.20.58.1000">
    <property type="entry name" value="Metal-sensitive repressor, helix protomer"/>
    <property type="match status" value="1"/>
</dbReference>
<evidence type="ECO:0000313" key="8">
    <source>
        <dbReference type="Proteomes" id="UP000240974"/>
    </source>
</evidence>
<dbReference type="GO" id="GO:0045892">
    <property type="term" value="P:negative regulation of DNA-templated transcription"/>
    <property type="evidence" value="ECO:0007669"/>
    <property type="project" value="UniProtKB-ARBA"/>
</dbReference>
<name>A0A2T3G089_9FIRM</name>
<protein>
    <recommendedName>
        <fullName evidence="5">Copper-sensing transcriptional repressor CsoR</fullName>
    </recommendedName>
    <alternativeName>
        <fullName evidence="6">Copper-sensitive operon repressor</fullName>
    </alternativeName>
</protein>
<evidence type="ECO:0000256" key="3">
    <source>
        <dbReference type="ARBA" id="ARBA00022490"/>
    </source>
</evidence>
<dbReference type="PANTHER" id="PTHR33677">
    <property type="entry name" value="TRANSCRIPTIONAL REPRESSOR FRMR-RELATED"/>
    <property type="match status" value="1"/>
</dbReference>
<dbReference type="InterPro" id="IPR038390">
    <property type="entry name" value="Metal_Tscrpt_repr_sf"/>
</dbReference>
<dbReference type="RefSeq" id="WP_107029910.1">
    <property type="nucleotide sequence ID" value="NZ_DBGCSN010000077.1"/>
</dbReference>
<proteinExistence type="predicted"/>